<dbReference type="EMBL" id="VIKS01000016">
    <property type="protein sequence ID" value="TQV81516.1"/>
    <property type="molecule type" value="Genomic_DNA"/>
</dbReference>
<dbReference type="AlphaFoldDB" id="A0A545TWB7"/>
<reference evidence="1 2" key="1">
    <citation type="submission" date="2019-07" db="EMBL/GenBank/DDBJ databases">
        <title>Draft genome for Aliikangiella sp. M105.</title>
        <authorList>
            <person name="Wang G."/>
        </authorList>
    </citation>
    <scope>NUCLEOTIDE SEQUENCE [LARGE SCALE GENOMIC DNA]</scope>
    <source>
        <strain evidence="1 2">M105</strain>
    </source>
</reference>
<evidence type="ECO:0000313" key="1">
    <source>
        <dbReference type="EMBL" id="TQV81516.1"/>
    </source>
</evidence>
<protein>
    <submittedName>
        <fullName evidence="1">Uncharacterized protein</fullName>
    </submittedName>
</protein>
<sequence>MKTYLPKDEKIMSWDPENMDKYWEQCQTFDCFPDIDCHSREKISQQEFKQMVTRRYLIPN</sequence>
<accession>A0A545TWB7</accession>
<organism evidence="1 2">
    <name type="scientific">Aliikangiella coralliicola</name>
    <dbReference type="NCBI Taxonomy" id="2592383"/>
    <lineage>
        <taxon>Bacteria</taxon>
        <taxon>Pseudomonadati</taxon>
        <taxon>Pseudomonadota</taxon>
        <taxon>Gammaproteobacteria</taxon>
        <taxon>Oceanospirillales</taxon>
        <taxon>Pleioneaceae</taxon>
        <taxon>Aliikangiella</taxon>
    </lineage>
</organism>
<comment type="caution">
    <text evidence="1">The sequence shown here is derived from an EMBL/GenBank/DDBJ whole genome shotgun (WGS) entry which is preliminary data.</text>
</comment>
<dbReference type="RefSeq" id="WP_142935067.1">
    <property type="nucleotide sequence ID" value="NZ_ML660172.1"/>
</dbReference>
<keyword evidence="2" id="KW-1185">Reference proteome</keyword>
<gene>
    <name evidence="1" type="ORF">FLL46_25545</name>
</gene>
<evidence type="ECO:0000313" key="2">
    <source>
        <dbReference type="Proteomes" id="UP000315439"/>
    </source>
</evidence>
<name>A0A545TWB7_9GAMM</name>
<proteinExistence type="predicted"/>
<dbReference type="Proteomes" id="UP000315439">
    <property type="component" value="Unassembled WGS sequence"/>
</dbReference>